<dbReference type="InterPro" id="IPR004507">
    <property type="entry name" value="UbiX-like"/>
</dbReference>
<evidence type="ECO:0000256" key="1">
    <source>
        <dbReference type="ARBA" id="ARBA00022602"/>
    </source>
</evidence>
<comment type="function">
    <text evidence="7">Flavin prenyltransferase that catalyzes the synthesis of the prenylated FMN cofactor (prenyl-FMN) for 4-hydroxy-3-polyprenylbenzoic acid decarboxylase UbiD. The prenyltransferase is metal-independent and links a dimethylallyl moiety from dimethylallyl monophosphate (DMAP) to the flavin N5 and C6 atoms of FMN.</text>
</comment>
<keyword evidence="3 7" id="KW-0288">FMN</keyword>
<feature type="binding site" evidence="7">
    <location>
        <position position="151"/>
    </location>
    <ligand>
        <name>dimethylallyl phosphate</name>
        <dbReference type="ChEBI" id="CHEBI:88052"/>
    </ligand>
</feature>
<accession>A0A3G1KUW2</accession>
<dbReference type="PANTHER" id="PTHR43374:SF1">
    <property type="entry name" value="FLAVIN PRENYLTRANSFERASE PAD1, MITOCHONDRIAL"/>
    <property type="match status" value="1"/>
</dbReference>
<keyword evidence="10" id="KW-1185">Reference proteome</keyword>
<dbReference type="Proteomes" id="UP000323521">
    <property type="component" value="Chromosome"/>
</dbReference>
<reference evidence="9 10" key="1">
    <citation type="submission" date="2016-10" db="EMBL/GenBank/DDBJ databases">
        <title>Complete Genome Sequence of Peptococcaceae strain DCMF.</title>
        <authorList>
            <person name="Edwards R.J."/>
            <person name="Holland S.I."/>
            <person name="Deshpande N.P."/>
            <person name="Wong Y.K."/>
            <person name="Ertan H."/>
            <person name="Manefield M."/>
            <person name="Russell T.L."/>
            <person name="Lee M.J."/>
        </authorList>
    </citation>
    <scope>NUCLEOTIDE SEQUENCE [LARGE SCALE GENOMIC DNA]</scope>
    <source>
        <strain evidence="9 10">DCMF</strain>
    </source>
</reference>
<evidence type="ECO:0000256" key="6">
    <source>
        <dbReference type="ARBA" id="ARBA00060793"/>
    </source>
</evidence>
<name>A0A3G1KUW2_FORW1</name>
<comment type="caution">
    <text evidence="7">Lacks conserved residue(s) required for the propagation of feature annotation.</text>
</comment>
<sequence length="186" mass="21016">MKIAVGITGATGVIYGIRLLEELRRHDVETHLILSEWAKKTVEIETDYSIKEIEGLAHCCYDNRNLCAAPASGSFRVSGMVIVPCSMKTLSALTHGYAETLIVRTADVMLKEKRRLILAPRETPLNPIHLENMLKLSRLGVTIMPPMPAFYHRPGKIEDLIDHFLARVLDQLDIENNLVQRWEGQE</sequence>
<dbReference type="GO" id="GO:0106141">
    <property type="term" value="F:flavin prenyltransferase activity"/>
    <property type="evidence" value="ECO:0007669"/>
    <property type="project" value="UniProtKB-EC"/>
</dbReference>
<keyword evidence="4 7" id="KW-0808">Transferase</keyword>
<dbReference type="AlphaFoldDB" id="A0A3G1KUW2"/>
<dbReference type="PANTHER" id="PTHR43374">
    <property type="entry name" value="FLAVIN PRENYLTRANSFERASE"/>
    <property type="match status" value="1"/>
</dbReference>
<dbReference type="Gene3D" id="3.40.50.1950">
    <property type="entry name" value="Flavin prenyltransferase-like"/>
    <property type="match status" value="1"/>
</dbReference>
<feature type="binding site" evidence="7">
    <location>
        <position position="121"/>
    </location>
    <ligand>
        <name>FMN</name>
        <dbReference type="ChEBI" id="CHEBI:58210"/>
    </ligand>
</feature>
<dbReference type="SUPFAM" id="SSF52507">
    <property type="entry name" value="Homo-oligomeric flavin-containing Cys decarboxylases, HFCD"/>
    <property type="match status" value="1"/>
</dbReference>
<keyword evidence="2 7" id="KW-0285">Flavoprotein</keyword>
<feature type="binding site" evidence="7">
    <location>
        <position position="167"/>
    </location>
    <ligand>
        <name>dimethylallyl phosphate</name>
        <dbReference type="ChEBI" id="CHEBI:88052"/>
    </ligand>
</feature>
<evidence type="ECO:0000256" key="5">
    <source>
        <dbReference type="ARBA" id="ARBA00050612"/>
    </source>
</evidence>
<proteinExistence type="inferred from homology"/>
<dbReference type="Pfam" id="PF02441">
    <property type="entry name" value="Flavoprotein"/>
    <property type="match status" value="1"/>
</dbReference>
<dbReference type="InterPro" id="IPR036551">
    <property type="entry name" value="Flavin_trans-like"/>
</dbReference>
<evidence type="ECO:0000256" key="7">
    <source>
        <dbReference type="HAMAP-Rule" id="MF_01984"/>
    </source>
</evidence>
<feature type="binding site" evidence="7">
    <location>
        <begin position="86"/>
        <end position="89"/>
    </location>
    <ligand>
        <name>FMN</name>
        <dbReference type="ChEBI" id="CHEBI:58210"/>
    </ligand>
</feature>
<comment type="similarity">
    <text evidence="6 7">Belongs to the UbiX/PAD1 family.</text>
</comment>
<dbReference type="HAMAP" id="MF_01984">
    <property type="entry name" value="ubiX_pad"/>
    <property type="match status" value="1"/>
</dbReference>
<dbReference type="NCBIfam" id="TIGR00421">
    <property type="entry name" value="ubiX_pad"/>
    <property type="match status" value="1"/>
</dbReference>
<comment type="catalytic activity">
    <reaction evidence="5 7">
        <text>dimethylallyl phosphate + FMNH2 = prenylated FMNH2 + phosphate</text>
        <dbReference type="Rhea" id="RHEA:37743"/>
        <dbReference type="ChEBI" id="CHEBI:43474"/>
        <dbReference type="ChEBI" id="CHEBI:57618"/>
        <dbReference type="ChEBI" id="CHEBI:87467"/>
        <dbReference type="ChEBI" id="CHEBI:88052"/>
        <dbReference type="EC" id="2.5.1.129"/>
    </reaction>
</comment>
<feature type="binding site" evidence="7">
    <location>
        <position position="35"/>
    </location>
    <ligand>
        <name>FMN</name>
        <dbReference type="ChEBI" id="CHEBI:58210"/>
    </ligand>
</feature>
<feature type="domain" description="Flavoprotein" evidence="8">
    <location>
        <begin position="1"/>
        <end position="171"/>
    </location>
</feature>
<dbReference type="EMBL" id="CP017634">
    <property type="protein sequence ID" value="ATW26239.1"/>
    <property type="molecule type" value="Genomic_DNA"/>
</dbReference>
<feature type="binding site" evidence="7">
    <location>
        <begin position="9"/>
        <end position="11"/>
    </location>
    <ligand>
        <name>FMN</name>
        <dbReference type="ChEBI" id="CHEBI:58210"/>
    </ligand>
</feature>
<dbReference type="RefSeq" id="WP_148135529.1">
    <property type="nucleotide sequence ID" value="NZ_CP017634.1"/>
</dbReference>
<protein>
    <recommendedName>
        <fullName evidence="7">Flavin prenyltransferase UbiX</fullName>
        <ecNumber evidence="7">2.5.1.129</ecNumber>
    </recommendedName>
</protein>
<evidence type="ECO:0000256" key="2">
    <source>
        <dbReference type="ARBA" id="ARBA00022630"/>
    </source>
</evidence>
<dbReference type="InterPro" id="IPR003382">
    <property type="entry name" value="Flavoprotein"/>
</dbReference>
<evidence type="ECO:0000256" key="4">
    <source>
        <dbReference type="ARBA" id="ARBA00022679"/>
    </source>
</evidence>
<dbReference type="KEGG" id="fwa:DCMF_17050"/>
<dbReference type="NCBIfam" id="NF004685">
    <property type="entry name" value="PRK06029.1"/>
    <property type="match status" value="1"/>
</dbReference>
<organism evidence="9 10">
    <name type="scientific">Formimonas warabiya</name>
    <dbReference type="NCBI Taxonomy" id="1761012"/>
    <lineage>
        <taxon>Bacteria</taxon>
        <taxon>Bacillati</taxon>
        <taxon>Bacillota</taxon>
        <taxon>Clostridia</taxon>
        <taxon>Eubacteriales</taxon>
        <taxon>Peptococcaceae</taxon>
        <taxon>Candidatus Formimonas</taxon>
    </lineage>
</organism>
<dbReference type="GO" id="GO:0016831">
    <property type="term" value="F:carboxy-lyase activity"/>
    <property type="evidence" value="ECO:0007669"/>
    <property type="project" value="TreeGrafter"/>
</dbReference>
<evidence type="ECO:0000259" key="8">
    <source>
        <dbReference type="Pfam" id="PF02441"/>
    </source>
</evidence>
<gene>
    <name evidence="7" type="primary">ubiX</name>
    <name evidence="9" type="ORF">DCMF_17050</name>
</gene>
<evidence type="ECO:0000256" key="3">
    <source>
        <dbReference type="ARBA" id="ARBA00022643"/>
    </source>
</evidence>
<evidence type="ECO:0000313" key="9">
    <source>
        <dbReference type="EMBL" id="ATW26239.1"/>
    </source>
</evidence>
<dbReference type="OrthoDB" id="9781577at2"/>
<dbReference type="FunFam" id="3.40.50.1950:FF:000001">
    <property type="entry name" value="Flavin prenyltransferase UbiX"/>
    <property type="match status" value="1"/>
</dbReference>
<evidence type="ECO:0000313" key="10">
    <source>
        <dbReference type="Proteomes" id="UP000323521"/>
    </source>
</evidence>
<dbReference type="EC" id="2.5.1.129" evidence="7"/>
<keyword evidence="1 7" id="KW-0637">Prenyltransferase</keyword>